<feature type="transmembrane region" description="Helical" evidence="17">
    <location>
        <begin position="317"/>
        <end position="337"/>
    </location>
</feature>
<evidence type="ECO:0000256" key="1">
    <source>
        <dbReference type="ARBA" id="ARBA00004653"/>
    </source>
</evidence>
<evidence type="ECO:0000256" key="10">
    <source>
        <dbReference type="ARBA" id="ARBA00022989"/>
    </source>
</evidence>
<keyword evidence="7" id="KW-0328">Glycosyltransferase</keyword>
<dbReference type="InterPro" id="IPR025993">
    <property type="entry name" value="Ceramide_glucosylTrfase"/>
</dbReference>
<keyword evidence="12" id="KW-0443">Lipid metabolism</keyword>
<feature type="transmembrane region" description="Helical" evidence="17">
    <location>
        <begin position="281"/>
        <end position="305"/>
    </location>
</feature>
<evidence type="ECO:0000256" key="14">
    <source>
        <dbReference type="ARBA" id="ARBA00047869"/>
    </source>
</evidence>
<dbReference type="FunFam" id="3.90.550.10:FF:000041">
    <property type="entry name" value="UDP-glucose ceramide glucosyltransferase"/>
    <property type="match status" value="1"/>
</dbReference>
<comment type="pathway">
    <text evidence="2">Lipid metabolism; sphingolipid metabolism.</text>
</comment>
<keyword evidence="11" id="KW-0333">Golgi apparatus</keyword>
<evidence type="ECO:0000256" key="11">
    <source>
        <dbReference type="ARBA" id="ARBA00023034"/>
    </source>
</evidence>
<evidence type="ECO:0000256" key="2">
    <source>
        <dbReference type="ARBA" id="ARBA00004760"/>
    </source>
</evidence>
<dbReference type="EC" id="2.4.1.80" evidence="5"/>
<dbReference type="PANTHER" id="PTHR12726:SF0">
    <property type="entry name" value="CERAMIDE GLUCOSYLTRANSFERASE"/>
    <property type="match status" value="1"/>
</dbReference>
<organism evidence="18">
    <name type="scientific">Culicoides sonorensis</name>
    <name type="common">Biting midge</name>
    <dbReference type="NCBI Taxonomy" id="179676"/>
    <lineage>
        <taxon>Eukaryota</taxon>
        <taxon>Metazoa</taxon>
        <taxon>Ecdysozoa</taxon>
        <taxon>Arthropoda</taxon>
        <taxon>Hexapoda</taxon>
        <taxon>Insecta</taxon>
        <taxon>Pterygota</taxon>
        <taxon>Neoptera</taxon>
        <taxon>Endopterygota</taxon>
        <taxon>Diptera</taxon>
        <taxon>Nematocera</taxon>
        <taxon>Chironomoidea</taxon>
        <taxon>Ceratopogonidae</taxon>
        <taxon>Ceratopogoninae</taxon>
        <taxon>Culicoides</taxon>
        <taxon>Monoculicoides</taxon>
    </lineage>
</organism>
<evidence type="ECO:0000256" key="16">
    <source>
        <dbReference type="SAM" id="MobiDB-lite"/>
    </source>
</evidence>
<proteinExistence type="inferred from homology"/>
<evidence type="ECO:0000256" key="8">
    <source>
        <dbReference type="ARBA" id="ARBA00022679"/>
    </source>
</evidence>
<feature type="transmembrane region" description="Helical" evidence="17">
    <location>
        <begin position="349"/>
        <end position="369"/>
    </location>
</feature>
<dbReference type="Gene3D" id="3.90.550.10">
    <property type="entry name" value="Spore Coat Polysaccharide Biosynthesis Protein SpsA, Chain A"/>
    <property type="match status" value="1"/>
</dbReference>
<dbReference type="SUPFAM" id="SSF53448">
    <property type="entry name" value="Nucleotide-diphospho-sugar transferases"/>
    <property type="match status" value="1"/>
</dbReference>
<comment type="similarity">
    <text evidence="4">Belongs to the glycosyltransferase 2 family.</text>
</comment>
<keyword evidence="6" id="KW-0444">Lipid biosynthesis</keyword>
<evidence type="ECO:0000256" key="7">
    <source>
        <dbReference type="ARBA" id="ARBA00022676"/>
    </source>
</evidence>
<protein>
    <recommendedName>
        <fullName evidence="5">ceramide glucosyltransferase</fullName>
        <ecNumber evidence="5">2.4.1.80</ecNumber>
    </recommendedName>
</protein>
<evidence type="ECO:0000256" key="13">
    <source>
        <dbReference type="ARBA" id="ARBA00023136"/>
    </source>
</evidence>
<keyword evidence="13 17" id="KW-0472">Membrane</keyword>
<dbReference type="AlphaFoldDB" id="A0A336LLW1"/>
<gene>
    <name evidence="18" type="primary">CSON011284</name>
</gene>
<evidence type="ECO:0000256" key="17">
    <source>
        <dbReference type="SAM" id="Phobius"/>
    </source>
</evidence>
<comment type="pathway">
    <text evidence="3">Sphingolipid metabolism.</text>
</comment>
<dbReference type="OMA" id="ECAFLNT"/>
<feature type="transmembrane region" description="Helical" evidence="17">
    <location>
        <begin position="6"/>
        <end position="32"/>
    </location>
</feature>
<sequence>MSAMIYTFYGFAIIFFTFWCGKWVIHVLALIYGKYKLHKKPHLFQNDMPYPSVSILKPLMGVDPNLACNLETFFTMNYPKYELLFCIEDKNDPAIMIVKHFMEKYPNVDAQLFLGGSNVGVNPKINNMNPGYLAAKYEYIMISDSGIRMKEDTLLDMAHHMTEKVALVHQLPFTSDREGFAATFEKIFFGTMQSRIYLVSNLLGIICHTGMSSLMRKSVIDQFGGLKTFGCYLAEDFFIAKRIMDAGYKITISSQPAIQNSGICDISSFQARLTRWAKLRVAMVPTLILLEPMAECLVLGALSAWSVSFLFRWDSLVFFLIHILLWFLSDWLLLSIVQNGTLPFNKFEFVVGWLFREISGPYLLFLALWNPEITWRTRIYKLAWGGKAYELDVNKEPLFNSVYDDLKEVSQFGTENIEMNTSDKMIRTNNENHVKYNPRGEFSGIHIISNVADIQDQHNLTHIRDGAMQSSAESNNHHHLHHHRSFSSSSLLDKQQNQQQIIRLHQMQTQQNNIFISSSISIPKIKS</sequence>
<comment type="subcellular location">
    <subcellularLocation>
        <location evidence="1">Golgi apparatus membrane</location>
        <topology evidence="1">Multi-pass membrane protein</topology>
    </subcellularLocation>
</comment>
<dbReference type="CDD" id="cd02520">
    <property type="entry name" value="Glucosylceramide_synthase"/>
    <property type="match status" value="1"/>
</dbReference>
<dbReference type="UniPathway" id="UPA00222"/>
<feature type="compositionally biased region" description="Low complexity" evidence="16">
    <location>
        <begin position="486"/>
        <end position="498"/>
    </location>
</feature>
<reference evidence="18" key="1">
    <citation type="submission" date="2018-07" db="EMBL/GenBank/DDBJ databases">
        <authorList>
            <person name="Quirk P.G."/>
            <person name="Krulwich T.A."/>
        </authorList>
    </citation>
    <scope>NUCLEOTIDE SEQUENCE</scope>
</reference>
<comment type="catalytic activity">
    <reaction evidence="15">
        <text>N-(9Z-octadecenoyl)-sphing-4-enine + UDP-alpha-D-xylose = beta-D-xylosyl-(1&lt;-&gt;1')-N-(9Z-octadecenoyl)-sphing-4-enine + UDP + H(+)</text>
        <dbReference type="Rhea" id="RHEA:70247"/>
        <dbReference type="ChEBI" id="CHEBI:15378"/>
        <dbReference type="ChEBI" id="CHEBI:57632"/>
        <dbReference type="ChEBI" id="CHEBI:58223"/>
        <dbReference type="ChEBI" id="CHEBI:77996"/>
        <dbReference type="ChEBI" id="CHEBI:189081"/>
    </reaction>
    <physiologicalReaction direction="left-to-right" evidence="15">
        <dbReference type="Rhea" id="RHEA:70248"/>
    </physiologicalReaction>
</comment>
<dbReference type="GO" id="GO:0000139">
    <property type="term" value="C:Golgi membrane"/>
    <property type="evidence" value="ECO:0007669"/>
    <property type="project" value="UniProtKB-SubCell"/>
</dbReference>
<evidence type="ECO:0000256" key="3">
    <source>
        <dbReference type="ARBA" id="ARBA00004991"/>
    </source>
</evidence>
<dbReference type="InterPro" id="IPR029044">
    <property type="entry name" value="Nucleotide-diphossugar_trans"/>
</dbReference>
<evidence type="ECO:0000256" key="6">
    <source>
        <dbReference type="ARBA" id="ARBA00022516"/>
    </source>
</evidence>
<evidence type="ECO:0000256" key="12">
    <source>
        <dbReference type="ARBA" id="ARBA00023098"/>
    </source>
</evidence>
<name>A0A336LLW1_CULSO</name>
<dbReference type="PANTHER" id="PTHR12726">
    <property type="entry name" value="CERAMIDE GLUCOSYLTRANSFERASE"/>
    <property type="match status" value="1"/>
</dbReference>
<evidence type="ECO:0000313" key="18">
    <source>
        <dbReference type="EMBL" id="SSX18966.1"/>
    </source>
</evidence>
<dbReference type="Pfam" id="PF13506">
    <property type="entry name" value="Glyco_transf_21"/>
    <property type="match status" value="1"/>
</dbReference>
<evidence type="ECO:0000256" key="15">
    <source>
        <dbReference type="ARBA" id="ARBA00048104"/>
    </source>
</evidence>
<dbReference type="GO" id="GO:0008120">
    <property type="term" value="F:ceramide glucosyltransferase activity"/>
    <property type="evidence" value="ECO:0007669"/>
    <property type="project" value="UniProtKB-EC"/>
</dbReference>
<evidence type="ECO:0000256" key="5">
    <source>
        <dbReference type="ARBA" id="ARBA00012699"/>
    </source>
</evidence>
<comment type="catalytic activity">
    <reaction evidence="14">
        <text>UDP-alpha-D-xylose + an N-acylsphing-4-enine = a beta-D-xylosyl-(1&lt;-&gt;1')-N-acylsphing-4-enine + UDP + H(+)</text>
        <dbReference type="Rhea" id="RHEA:70243"/>
        <dbReference type="ChEBI" id="CHEBI:15378"/>
        <dbReference type="ChEBI" id="CHEBI:52639"/>
        <dbReference type="ChEBI" id="CHEBI:57632"/>
        <dbReference type="ChEBI" id="CHEBI:58223"/>
        <dbReference type="ChEBI" id="CHEBI:189068"/>
    </reaction>
    <physiologicalReaction direction="left-to-right" evidence="14">
        <dbReference type="Rhea" id="RHEA:70244"/>
    </physiologicalReaction>
</comment>
<dbReference type="GO" id="GO:0006679">
    <property type="term" value="P:glucosylceramide biosynthetic process"/>
    <property type="evidence" value="ECO:0007669"/>
    <property type="project" value="TreeGrafter"/>
</dbReference>
<dbReference type="EMBL" id="UFQT01000048">
    <property type="protein sequence ID" value="SSX18966.1"/>
    <property type="molecule type" value="Genomic_DNA"/>
</dbReference>
<evidence type="ECO:0000256" key="4">
    <source>
        <dbReference type="ARBA" id="ARBA00006739"/>
    </source>
</evidence>
<feature type="region of interest" description="Disordered" evidence="16">
    <location>
        <begin position="470"/>
        <end position="498"/>
    </location>
</feature>
<accession>A0A336LLW1</accession>
<keyword evidence="10 17" id="KW-1133">Transmembrane helix</keyword>
<keyword evidence="8" id="KW-0808">Transferase</keyword>
<keyword evidence="9 17" id="KW-0812">Transmembrane</keyword>
<dbReference type="VEuPathDB" id="VectorBase:CSON011284"/>
<evidence type="ECO:0000256" key="9">
    <source>
        <dbReference type="ARBA" id="ARBA00022692"/>
    </source>
</evidence>